<name>A0A7W2TTR7_9GAMM</name>
<dbReference type="CDD" id="cd01949">
    <property type="entry name" value="GGDEF"/>
    <property type="match status" value="1"/>
</dbReference>
<dbReference type="SMART" id="SM00091">
    <property type="entry name" value="PAS"/>
    <property type="match status" value="1"/>
</dbReference>
<dbReference type="InterPro" id="IPR035965">
    <property type="entry name" value="PAS-like_dom_sf"/>
</dbReference>
<dbReference type="Gene3D" id="3.30.450.20">
    <property type="entry name" value="PAS domain"/>
    <property type="match status" value="1"/>
</dbReference>
<dbReference type="Pfam" id="PF00989">
    <property type="entry name" value="PAS"/>
    <property type="match status" value="1"/>
</dbReference>
<dbReference type="RefSeq" id="WP_182168645.1">
    <property type="nucleotide sequence ID" value="NZ_JACFXU010000013.1"/>
</dbReference>
<dbReference type="InterPro" id="IPR043128">
    <property type="entry name" value="Rev_trsase/Diguanyl_cyclase"/>
</dbReference>
<dbReference type="InterPro" id="IPR013767">
    <property type="entry name" value="PAS_fold"/>
</dbReference>
<dbReference type="Proteomes" id="UP000539350">
    <property type="component" value="Unassembled WGS sequence"/>
</dbReference>
<dbReference type="SUPFAM" id="SSF55785">
    <property type="entry name" value="PYP-like sensor domain (PAS domain)"/>
    <property type="match status" value="1"/>
</dbReference>
<feature type="domain" description="PAS" evidence="1">
    <location>
        <begin position="28"/>
        <end position="51"/>
    </location>
</feature>
<organism evidence="3 4">
    <name type="scientific">Sediminihaliea albiluteola</name>
    <dbReference type="NCBI Taxonomy" id="2758564"/>
    <lineage>
        <taxon>Bacteria</taxon>
        <taxon>Pseudomonadati</taxon>
        <taxon>Pseudomonadota</taxon>
        <taxon>Gammaproteobacteria</taxon>
        <taxon>Cellvibrionales</taxon>
        <taxon>Halieaceae</taxon>
        <taxon>Sediminihaliea</taxon>
    </lineage>
</organism>
<dbReference type="PANTHER" id="PTHR44757">
    <property type="entry name" value="DIGUANYLATE CYCLASE DGCP"/>
    <property type="match status" value="1"/>
</dbReference>
<evidence type="ECO:0000313" key="4">
    <source>
        <dbReference type="Proteomes" id="UP000539350"/>
    </source>
</evidence>
<dbReference type="NCBIfam" id="TIGR00229">
    <property type="entry name" value="sensory_box"/>
    <property type="match status" value="1"/>
</dbReference>
<dbReference type="EMBL" id="JACFXU010000013">
    <property type="protein sequence ID" value="MBA6411788.1"/>
    <property type="molecule type" value="Genomic_DNA"/>
</dbReference>
<gene>
    <name evidence="3" type="ORF">H2508_01525</name>
</gene>
<sequence length="294" mass="32520">MPKLEITKDLALSMTASLPIGLCLAAHSGEIVYANSKAEDIFGFNKEELAGHFVEDLVPKPSRHAHSALRENYVAKPISTAMSGGRLLSGIKKDGTEVFLQIGLTPLNHKYILVTFIESTNEIIKPSNSNDPLSGLPNRKLFDEYVKKLRTLAIRNQKNISTAFIDIDNFKPINDQYGHHIGDMVICEVADMLRSCLRQSDIIARVGGDEFILCLYDVNESTHLQQILAQLIQLISSLTNVAGCPISISASVDAIMTYRPENIEICEMISMADKLMYEIKKENKGTVIVKEIAA</sequence>
<accession>A0A7W2TTR7</accession>
<evidence type="ECO:0000259" key="1">
    <source>
        <dbReference type="PROSITE" id="PS50112"/>
    </source>
</evidence>
<dbReference type="PROSITE" id="PS50887">
    <property type="entry name" value="GGDEF"/>
    <property type="match status" value="1"/>
</dbReference>
<keyword evidence="4" id="KW-1185">Reference proteome</keyword>
<dbReference type="Pfam" id="PF00990">
    <property type="entry name" value="GGDEF"/>
    <property type="match status" value="1"/>
</dbReference>
<dbReference type="InterPro" id="IPR000014">
    <property type="entry name" value="PAS"/>
</dbReference>
<dbReference type="CDD" id="cd00130">
    <property type="entry name" value="PAS"/>
    <property type="match status" value="1"/>
</dbReference>
<dbReference type="PANTHER" id="PTHR44757:SF2">
    <property type="entry name" value="BIOFILM ARCHITECTURE MAINTENANCE PROTEIN MBAA"/>
    <property type="match status" value="1"/>
</dbReference>
<comment type="caution">
    <text evidence="3">The sequence shown here is derived from an EMBL/GenBank/DDBJ whole genome shotgun (WGS) entry which is preliminary data.</text>
</comment>
<protein>
    <submittedName>
        <fullName evidence="3">Diguanylate cyclase</fullName>
    </submittedName>
</protein>
<dbReference type="InterPro" id="IPR000160">
    <property type="entry name" value="GGDEF_dom"/>
</dbReference>
<dbReference type="NCBIfam" id="TIGR00254">
    <property type="entry name" value="GGDEF"/>
    <property type="match status" value="1"/>
</dbReference>
<reference evidence="3 4" key="1">
    <citation type="submission" date="2020-07" db="EMBL/GenBank/DDBJ databases">
        <title>Halieaceae bacterium, F7430, whole genome shotgun sequencing project.</title>
        <authorList>
            <person name="Jiang S."/>
            <person name="Liu Z.W."/>
            <person name="Du Z.J."/>
        </authorList>
    </citation>
    <scope>NUCLEOTIDE SEQUENCE [LARGE SCALE GENOMIC DNA]</scope>
    <source>
        <strain evidence="3 4">F7430</strain>
    </source>
</reference>
<dbReference type="PROSITE" id="PS50112">
    <property type="entry name" value="PAS"/>
    <property type="match status" value="1"/>
</dbReference>
<dbReference type="InterPro" id="IPR029787">
    <property type="entry name" value="Nucleotide_cyclase"/>
</dbReference>
<evidence type="ECO:0000313" key="3">
    <source>
        <dbReference type="EMBL" id="MBA6411788.1"/>
    </source>
</evidence>
<dbReference type="SMART" id="SM00267">
    <property type="entry name" value="GGDEF"/>
    <property type="match status" value="1"/>
</dbReference>
<dbReference type="SUPFAM" id="SSF55073">
    <property type="entry name" value="Nucleotide cyclase"/>
    <property type="match status" value="1"/>
</dbReference>
<dbReference type="GO" id="GO:0006355">
    <property type="term" value="P:regulation of DNA-templated transcription"/>
    <property type="evidence" value="ECO:0007669"/>
    <property type="project" value="InterPro"/>
</dbReference>
<dbReference type="AlphaFoldDB" id="A0A7W2TTR7"/>
<dbReference type="InterPro" id="IPR052155">
    <property type="entry name" value="Biofilm_reg_signaling"/>
</dbReference>
<feature type="domain" description="GGDEF" evidence="2">
    <location>
        <begin position="158"/>
        <end position="292"/>
    </location>
</feature>
<dbReference type="Gene3D" id="3.30.70.270">
    <property type="match status" value="1"/>
</dbReference>
<proteinExistence type="predicted"/>
<evidence type="ECO:0000259" key="2">
    <source>
        <dbReference type="PROSITE" id="PS50887"/>
    </source>
</evidence>